<evidence type="ECO:0000313" key="3">
    <source>
        <dbReference type="Proteomes" id="UP000797356"/>
    </source>
</evidence>
<dbReference type="Gene3D" id="3.40.395.10">
    <property type="entry name" value="Adenoviral Proteinase, Chain A"/>
    <property type="match status" value="1"/>
</dbReference>
<feature type="compositionally biased region" description="Basic and acidic residues" evidence="1">
    <location>
        <begin position="31"/>
        <end position="44"/>
    </location>
</feature>
<dbReference type="OrthoDB" id="695123at2759"/>
<evidence type="ECO:0008006" key="4">
    <source>
        <dbReference type="Google" id="ProtNLM"/>
    </source>
</evidence>
<dbReference type="InterPro" id="IPR038765">
    <property type="entry name" value="Papain-like_cys_pep_sf"/>
</dbReference>
<gene>
    <name evidence="2" type="ORF">COCNU_06G018760</name>
</gene>
<evidence type="ECO:0000313" key="2">
    <source>
        <dbReference type="EMBL" id="KAG1348047.1"/>
    </source>
</evidence>
<comment type="caution">
    <text evidence="2">The sequence shown here is derived from an EMBL/GenBank/DDBJ whole genome shotgun (WGS) entry which is preliminary data.</text>
</comment>
<protein>
    <recommendedName>
        <fullName evidence="4">Ubiquitin-like protease family profile domain-containing protein</fullName>
    </recommendedName>
</protein>
<dbReference type="EMBL" id="CM017877">
    <property type="protein sequence ID" value="KAG1348047.1"/>
    <property type="molecule type" value="Genomic_DNA"/>
</dbReference>
<proteinExistence type="predicted"/>
<reference evidence="2" key="2">
    <citation type="submission" date="2019-07" db="EMBL/GenBank/DDBJ databases">
        <authorList>
            <person name="Yang Y."/>
            <person name="Bocs S."/>
            <person name="Baudouin L."/>
        </authorList>
    </citation>
    <scope>NUCLEOTIDE SEQUENCE</scope>
    <source>
        <tissue evidence="2">Spear leaf of Hainan Tall coconut</tissue>
    </source>
</reference>
<feature type="region of interest" description="Disordered" evidence="1">
    <location>
        <begin position="1"/>
        <end position="49"/>
    </location>
</feature>
<reference evidence="2" key="1">
    <citation type="journal article" date="2017" name="Gigascience">
        <title>The genome draft of coconut (Cocos nucifera).</title>
        <authorList>
            <person name="Xiao Y."/>
            <person name="Xu P."/>
            <person name="Fan H."/>
            <person name="Baudouin L."/>
            <person name="Xia W."/>
            <person name="Bocs S."/>
            <person name="Xu J."/>
            <person name="Li Q."/>
            <person name="Guo A."/>
            <person name="Zhou L."/>
            <person name="Li J."/>
            <person name="Wu Y."/>
            <person name="Ma Z."/>
            <person name="Armero A."/>
            <person name="Issali A.E."/>
            <person name="Liu N."/>
            <person name="Peng M."/>
            <person name="Yang Y."/>
        </authorList>
    </citation>
    <scope>NUCLEOTIDE SEQUENCE</scope>
    <source>
        <tissue evidence="2">Spear leaf of Hainan Tall coconut</tissue>
    </source>
</reference>
<organism evidence="2 3">
    <name type="scientific">Cocos nucifera</name>
    <name type="common">Coconut palm</name>
    <dbReference type="NCBI Taxonomy" id="13894"/>
    <lineage>
        <taxon>Eukaryota</taxon>
        <taxon>Viridiplantae</taxon>
        <taxon>Streptophyta</taxon>
        <taxon>Embryophyta</taxon>
        <taxon>Tracheophyta</taxon>
        <taxon>Spermatophyta</taxon>
        <taxon>Magnoliopsida</taxon>
        <taxon>Liliopsida</taxon>
        <taxon>Arecaceae</taxon>
        <taxon>Arecoideae</taxon>
        <taxon>Cocoseae</taxon>
        <taxon>Attaleinae</taxon>
        <taxon>Cocos</taxon>
    </lineage>
</organism>
<keyword evidence="3" id="KW-1185">Reference proteome</keyword>
<name>A0A8K0IDV9_COCNU</name>
<sequence>MEEVMEKKKRKEEERKRKEEKKVVAKKKEKNKREDKSKMLERRIKKEHRMHKAFHLTKDPNYEIRMPTKKTKTEPKSKEISFLDLSNISSVQRNKDEGFIEHSCEYQGKGSLSEEDVPLLRCSCLKELTRGSITRSNLHDLLFARMIINDRNAKYKASARKWHKILGAMFHIYRDNAEVDEWNMEEDEDYPSQPLGSLDCGLYRLKYMDYLARKDRSQNWDFNQANIVQYRGELAPKIIKKRLEQKVTVVIDKVRALL</sequence>
<accession>A0A8K0IDV9</accession>
<evidence type="ECO:0000256" key="1">
    <source>
        <dbReference type="SAM" id="MobiDB-lite"/>
    </source>
</evidence>
<dbReference type="Proteomes" id="UP000797356">
    <property type="component" value="Chromosome 6"/>
</dbReference>
<feature type="compositionally biased region" description="Basic and acidic residues" evidence="1">
    <location>
        <begin position="1"/>
        <end position="23"/>
    </location>
</feature>
<dbReference type="AlphaFoldDB" id="A0A8K0IDV9"/>
<dbReference type="SUPFAM" id="SSF54001">
    <property type="entry name" value="Cysteine proteinases"/>
    <property type="match status" value="1"/>
</dbReference>